<proteinExistence type="predicted"/>
<evidence type="ECO:0000313" key="4">
    <source>
        <dbReference type="Proteomes" id="UP001524944"/>
    </source>
</evidence>
<dbReference type="InterPro" id="IPR014729">
    <property type="entry name" value="Rossmann-like_a/b/a_fold"/>
</dbReference>
<dbReference type="Pfam" id="PF01012">
    <property type="entry name" value="ETF"/>
    <property type="match status" value="1"/>
</dbReference>
<organism evidence="3 4">
    <name type="scientific">Dehalobacterium formicoaceticum</name>
    <dbReference type="NCBI Taxonomy" id="51515"/>
    <lineage>
        <taxon>Bacteria</taxon>
        <taxon>Bacillati</taxon>
        <taxon>Bacillota</taxon>
        <taxon>Clostridia</taxon>
        <taxon>Eubacteriales</taxon>
        <taxon>Peptococcaceae</taxon>
        <taxon>Dehalobacterium</taxon>
    </lineage>
</organism>
<dbReference type="InterPro" id="IPR033948">
    <property type="entry name" value="ETF_beta_N"/>
</dbReference>
<dbReference type="Gene3D" id="3.40.50.620">
    <property type="entry name" value="HUPs"/>
    <property type="match status" value="1"/>
</dbReference>
<dbReference type="PANTHER" id="PTHR21294:SF17">
    <property type="entry name" value="PROTEIN FIXA"/>
    <property type="match status" value="1"/>
</dbReference>
<keyword evidence="4" id="KW-1185">Reference proteome</keyword>
<feature type="domain" description="Electron transfer flavoprotein alpha/beta-subunit N-terminal" evidence="2">
    <location>
        <begin position="22"/>
        <end position="216"/>
    </location>
</feature>
<evidence type="ECO:0000256" key="1">
    <source>
        <dbReference type="ARBA" id="ARBA00042002"/>
    </source>
</evidence>
<name>A0ABT1Y6Z6_9FIRM</name>
<accession>A0ABT1Y6Z6</accession>
<dbReference type="InterPro" id="IPR012255">
    <property type="entry name" value="ETF_b"/>
</dbReference>
<dbReference type="EMBL" id="JANPWE010000009">
    <property type="protein sequence ID" value="MCR6546664.1"/>
    <property type="molecule type" value="Genomic_DNA"/>
</dbReference>
<comment type="caution">
    <text evidence="3">The sequence shown here is derived from an EMBL/GenBank/DDBJ whole genome shotgun (WGS) entry which is preliminary data.</text>
</comment>
<evidence type="ECO:0000259" key="2">
    <source>
        <dbReference type="SMART" id="SM00893"/>
    </source>
</evidence>
<dbReference type="CDD" id="cd01714">
    <property type="entry name" value="ETF_beta"/>
    <property type="match status" value="1"/>
</dbReference>
<sequence length="278" mass="30143">MHFVVCLKQVPDTSEVRIDPETNTLMREGVPSIINPYDIHGLEEALRLREKMGGRVTIISMGPMQAKEALKKAMSYGADRAILLSDRAFGGSDTLATSYILATALEKLNETEPIDLVLAGKEAIDGDTAQTGPGIAQRLGFPQLTYVIKVRELTSTAITVERKTEHGRQVVQAELPALLTVEKELNDLRYATLPNVMKASGYQPEIWDAKTLPFDKSQMGLKGSPTSVTRIFAPLGRSGGEIVDGSKDPAGTAAVIVQKIFQQNIIVKSPHMKGGTQS</sequence>
<dbReference type="RefSeq" id="WP_257913947.1">
    <property type="nucleotide sequence ID" value="NZ_JANPWE010000009.1"/>
</dbReference>
<evidence type="ECO:0000313" key="3">
    <source>
        <dbReference type="EMBL" id="MCR6546664.1"/>
    </source>
</evidence>
<dbReference type="SMART" id="SM00893">
    <property type="entry name" value="ETF"/>
    <property type="match status" value="1"/>
</dbReference>
<reference evidence="3 4" key="1">
    <citation type="submission" date="2022-08" db="EMBL/GenBank/DDBJ databases">
        <title>Proteogenomics of the novel Dehalobacterium formicoaceticum strain EZ94 highlights a key role of methyltransferases during anaerobic dichloromethane degradation.</title>
        <authorList>
            <person name="Wasmund K."/>
        </authorList>
    </citation>
    <scope>NUCLEOTIDE SEQUENCE [LARGE SCALE GENOMIC DNA]</scope>
    <source>
        <strain evidence="3 4">EZ94</strain>
    </source>
</reference>
<dbReference type="Proteomes" id="UP001524944">
    <property type="component" value="Unassembled WGS sequence"/>
</dbReference>
<dbReference type="PANTHER" id="PTHR21294">
    <property type="entry name" value="ELECTRON TRANSFER FLAVOPROTEIN BETA-SUBUNIT"/>
    <property type="match status" value="1"/>
</dbReference>
<gene>
    <name evidence="3" type="ORF">NVS47_14270</name>
</gene>
<protein>
    <recommendedName>
        <fullName evidence="1">Electron transfer flavoprotein small subunit</fullName>
    </recommendedName>
</protein>
<dbReference type="PIRSF" id="PIRSF000090">
    <property type="entry name" value="Beta-ETF"/>
    <property type="match status" value="1"/>
</dbReference>
<dbReference type="InterPro" id="IPR014730">
    <property type="entry name" value="ETF_a/b_N"/>
</dbReference>
<dbReference type="SUPFAM" id="SSF52402">
    <property type="entry name" value="Adenine nucleotide alpha hydrolases-like"/>
    <property type="match status" value="1"/>
</dbReference>